<dbReference type="EMBL" id="FUWW01000013">
    <property type="protein sequence ID" value="SJZ66898.1"/>
    <property type="molecule type" value="Genomic_DNA"/>
</dbReference>
<name>A0A1T4MJG6_9FIRM</name>
<accession>A0A1T4MJG6</accession>
<evidence type="ECO:0008006" key="3">
    <source>
        <dbReference type="Google" id="ProtNLM"/>
    </source>
</evidence>
<dbReference type="InterPro" id="IPR018841">
    <property type="entry name" value="DUF2442"/>
</dbReference>
<keyword evidence="2" id="KW-1185">Reference proteome</keyword>
<gene>
    <name evidence="1" type="ORF">SAMN02745114_01282</name>
</gene>
<dbReference type="Pfam" id="PF10387">
    <property type="entry name" value="DUF2442"/>
    <property type="match status" value="1"/>
</dbReference>
<organism evidence="1 2">
    <name type="scientific">Eubacterium coprostanoligenes</name>
    <dbReference type="NCBI Taxonomy" id="290054"/>
    <lineage>
        <taxon>Bacteria</taxon>
        <taxon>Bacillati</taxon>
        <taxon>Bacillota</taxon>
        <taxon>Clostridia</taxon>
        <taxon>Eubacteriales</taxon>
        <taxon>Eubacteriaceae</taxon>
        <taxon>Eubacterium</taxon>
    </lineage>
</organism>
<dbReference type="SUPFAM" id="SSF143880">
    <property type="entry name" value="NE0471 N-terminal domain-like"/>
    <property type="match status" value="1"/>
</dbReference>
<proteinExistence type="predicted"/>
<sequence length="82" mass="9336">MFNKVIAVKPLDNFVLSVTFENGQHKYYDIKPLFDKYKEFTALQTINGLYGLVTVDMGGYGISWNDEIDISCNELYNNGMVA</sequence>
<evidence type="ECO:0000313" key="1">
    <source>
        <dbReference type="EMBL" id="SJZ66898.1"/>
    </source>
</evidence>
<dbReference type="Proteomes" id="UP000190657">
    <property type="component" value="Unassembled WGS sequence"/>
</dbReference>
<protein>
    <recommendedName>
        <fullName evidence="3">DUF2442 domain-containing protein</fullName>
    </recommendedName>
</protein>
<dbReference type="OrthoDB" id="427321at2"/>
<reference evidence="1 2" key="1">
    <citation type="submission" date="2017-02" db="EMBL/GenBank/DDBJ databases">
        <authorList>
            <person name="Peterson S.W."/>
        </authorList>
    </citation>
    <scope>NUCLEOTIDE SEQUENCE [LARGE SCALE GENOMIC DNA]</scope>
    <source>
        <strain evidence="1 2">ATCC 51222</strain>
    </source>
</reference>
<dbReference type="InterPro" id="IPR036782">
    <property type="entry name" value="NE0471-like_N"/>
</dbReference>
<evidence type="ECO:0000313" key="2">
    <source>
        <dbReference type="Proteomes" id="UP000190657"/>
    </source>
</evidence>
<dbReference type="RefSeq" id="WP_078768753.1">
    <property type="nucleotide sequence ID" value="NZ_FUWW01000013.1"/>
</dbReference>
<dbReference type="AlphaFoldDB" id="A0A1T4MJG6"/>
<dbReference type="Gene3D" id="3.30.2020.10">
    <property type="entry name" value="NE0471-like N-terminal domain"/>
    <property type="match status" value="1"/>
</dbReference>